<dbReference type="eggNOG" id="ENOG5032IM4">
    <property type="taxonomic scope" value="Bacteria"/>
</dbReference>
<sequence>MFMVCARDMTTDDPFTPPHPAHARAHRTHEALQRISQRHAGTDSRRGRWAHPYVLDPWEAVALITALAAGGAEREPTEEPVDAGDLTAALTLLPHVRAELDALEAGLMTLARDRGLTWQAIAYGLGLGSAQAARQRYERVAARSAEPTAARTEPPH</sequence>
<accession>A0A1C4YTB2</accession>
<dbReference type="EMBL" id="LT607409">
    <property type="protein sequence ID" value="SCF23993.1"/>
    <property type="molecule type" value="Genomic_DNA"/>
</dbReference>
<reference evidence="2" key="1">
    <citation type="submission" date="2016-06" db="EMBL/GenBank/DDBJ databases">
        <authorList>
            <person name="Varghese N."/>
            <person name="Submissions Spin"/>
        </authorList>
    </citation>
    <scope>NUCLEOTIDE SEQUENCE [LARGE SCALE GENOMIC DNA]</scope>
    <source>
        <strain evidence="2">DSM 45160</strain>
    </source>
</reference>
<dbReference type="Proteomes" id="UP000198224">
    <property type="component" value="Chromosome I"/>
</dbReference>
<evidence type="ECO:0000313" key="2">
    <source>
        <dbReference type="Proteomes" id="UP000198224"/>
    </source>
</evidence>
<keyword evidence="2" id="KW-1185">Reference proteome</keyword>
<proteinExistence type="predicted"/>
<evidence type="ECO:0000313" key="1">
    <source>
        <dbReference type="EMBL" id="SCF23993.1"/>
    </source>
</evidence>
<organism evidence="1 2">
    <name type="scientific">Micromonospora chokoriensis</name>
    <dbReference type="NCBI Taxonomy" id="356851"/>
    <lineage>
        <taxon>Bacteria</taxon>
        <taxon>Bacillati</taxon>
        <taxon>Actinomycetota</taxon>
        <taxon>Actinomycetes</taxon>
        <taxon>Micromonosporales</taxon>
        <taxon>Micromonosporaceae</taxon>
        <taxon>Micromonospora</taxon>
    </lineage>
</organism>
<evidence type="ECO:0008006" key="3">
    <source>
        <dbReference type="Google" id="ProtNLM"/>
    </source>
</evidence>
<name>A0A1C4YTB2_9ACTN</name>
<gene>
    <name evidence="1" type="ORF">GA0070612_5212</name>
</gene>
<protein>
    <recommendedName>
        <fullName evidence="3">DNA-binding protein</fullName>
    </recommendedName>
</protein>
<dbReference type="AlphaFoldDB" id="A0A1C4YTB2"/>